<dbReference type="PANTHER" id="PTHR36847:SF1">
    <property type="entry name" value="AMIDOLIGASE ENZYME"/>
    <property type="match status" value="1"/>
</dbReference>
<protein>
    <recommendedName>
        <fullName evidence="3">Amidoligase enzyme</fullName>
    </recommendedName>
</protein>
<name>A0AAN7CU22_9PEZI</name>
<evidence type="ECO:0000313" key="2">
    <source>
        <dbReference type="Proteomes" id="UP001303647"/>
    </source>
</evidence>
<sequence length="531" mass="59407">MSSQATSKDGELSFGIEFEFVFYFKAPWADDDHHDSDAVVVDEDEESCLPPAVSFPKDINWAPYNTSEAPPTSNPRVWAGELIEQAILSVPGARLQGQPIPRGTDPSYRAMYVASDDDLGNYGGWAVKNDISVSDHGMEIYGHDYVSFEVNTPALWDRPESHRHVYLVVQELVKRFRLRVNVSTGLHCHVGFGLEDRCKGLDRSDESDMAKDNEEVERFDDECSGQKHDLGILKRAAALLWAADGFLCHVHPPERALNRYSPPIRLFSRLAYGVQQHMFENKSGMAVHRELPLADTFEEGSPPGVQPLPEQTLPSHVFPRLSRTFLPALRSNMVDAEAAARYRTLSATAGNQVNLSPERLRIQTVYGGVSHIMRCKNHTEVASLLAPTDEGSFNLRQNYNLTSYLADWPIQNRTVEFRESAGSLSPVWVAAWSSVCLGIFRFARDASPERFWAVIDRLAQAESDARSPKGKGHRYDAVSLLLDMGLFAEATLLERRLMLLSGGEGGDPVRSWYPCRLAQPMPVGKRFDLLE</sequence>
<keyword evidence="2" id="KW-1185">Reference proteome</keyword>
<evidence type="ECO:0000313" key="1">
    <source>
        <dbReference type="EMBL" id="KAK4246878.1"/>
    </source>
</evidence>
<proteinExistence type="predicted"/>
<comment type="caution">
    <text evidence="1">The sequence shown here is derived from an EMBL/GenBank/DDBJ whole genome shotgun (WGS) entry which is preliminary data.</text>
</comment>
<dbReference type="PANTHER" id="PTHR36847">
    <property type="entry name" value="AMIDOLIGASE ENZYME"/>
    <property type="match status" value="1"/>
</dbReference>
<accession>A0AAN7CU22</accession>
<dbReference type="Proteomes" id="UP001303647">
    <property type="component" value="Unassembled WGS sequence"/>
</dbReference>
<gene>
    <name evidence="1" type="ORF">C7999DRAFT_15045</name>
</gene>
<organism evidence="1 2">
    <name type="scientific">Corynascus novoguineensis</name>
    <dbReference type="NCBI Taxonomy" id="1126955"/>
    <lineage>
        <taxon>Eukaryota</taxon>
        <taxon>Fungi</taxon>
        <taxon>Dikarya</taxon>
        <taxon>Ascomycota</taxon>
        <taxon>Pezizomycotina</taxon>
        <taxon>Sordariomycetes</taxon>
        <taxon>Sordariomycetidae</taxon>
        <taxon>Sordariales</taxon>
        <taxon>Chaetomiaceae</taxon>
        <taxon>Corynascus</taxon>
    </lineage>
</organism>
<evidence type="ECO:0008006" key="3">
    <source>
        <dbReference type="Google" id="ProtNLM"/>
    </source>
</evidence>
<dbReference type="EMBL" id="MU857665">
    <property type="protein sequence ID" value="KAK4246878.1"/>
    <property type="molecule type" value="Genomic_DNA"/>
</dbReference>
<reference evidence="1" key="2">
    <citation type="submission" date="2023-05" db="EMBL/GenBank/DDBJ databases">
        <authorList>
            <consortium name="Lawrence Berkeley National Laboratory"/>
            <person name="Steindorff A."/>
            <person name="Hensen N."/>
            <person name="Bonometti L."/>
            <person name="Westerberg I."/>
            <person name="Brannstrom I.O."/>
            <person name="Guillou S."/>
            <person name="Cros-Aarteil S."/>
            <person name="Calhoun S."/>
            <person name="Haridas S."/>
            <person name="Kuo A."/>
            <person name="Mondo S."/>
            <person name="Pangilinan J."/>
            <person name="Riley R."/>
            <person name="Labutti K."/>
            <person name="Andreopoulos B."/>
            <person name="Lipzen A."/>
            <person name="Chen C."/>
            <person name="Yanf M."/>
            <person name="Daum C."/>
            <person name="Ng V."/>
            <person name="Clum A."/>
            <person name="Ohm R."/>
            <person name="Martin F."/>
            <person name="Silar P."/>
            <person name="Natvig D."/>
            <person name="Lalanne C."/>
            <person name="Gautier V."/>
            <person name="Ament-Velasquez S.L."/>
            <person name="Kruys A."/>
            <person name="Hutchinson M.I."/>
            <person name="Powell A.J."/>
            <person name="Barry K."/>
            <person name="Miller A.N."/>
            <person name="Grigoriev I.V."/>
            <person name="Debuchy R."/>
            <person name="Gladieux P."/>
            <person name="Thoren M.H."/>
            <person name="Johannesson H."/>
        </authorList>
    </citation>
    <scope>NUCLEOTIDE SEQUENCE</scope>
    <source>
        <strain evidence="1">CBS 359.72</strain>
    </source>
</reference>
<dbReference type="AlphaFoldDB" id="A0AAN7CU22"/>
<reference evidence="1" key="1">
    <citation type="journal article" date="2023" name="Mol. Phylogenet. Evol.">
        <title>Genome-scale phylogeny and comparative genomics of the fungal order Sordariales.</title>
        <authorList>
            <person name="Hensen N."/>
            <person name="Bonometti L."/>
            <person name="Westerberg I."/>
            <person name="Brannstrom I.O."/>
            <person name="Guillou S."/>
            <person name="Cros-Aarteil S."/>
            <person name="Calhoun S."/>
            <person name="Haridas S."/>
            <person name="Kuo A."/>
            <person name="Mondo S."/>
            <person name="Pangilinan J."/>
            <person name="Riley R."/>
            <person name="LaButti K."/>
            <person name="Andreopoulos B."/>
            <person name="Lipzen A."/>
            <person name="Chen C."/>
            <person name="Yan M."/>
            <person name="Daum C."/>
            <person name="Ng V."/>
            <person name="Clum A."/>
            <person name="Steindorff A."/>
            <person name="Ohm R.A."/>
            <person name="Martin F."/>
            <person name="Silar P."/>
            <person name="Natvig D.O."/>
            <person name="Lalanne C."/>
            <person name="Gautier V."/>
            <person name="Ament-Velasquez S.L."/>
            <person name="Kruys A."/>
            <person name="Hutchinson M.I."/>
            <person name="Powell A.J."/>
            <person name="Barry K."/>
            <person name="Miller A.N."/>
            <person name="Grigoriev I.V."/>
            <person name="Debuchy R."/>
            <person name="Gladieux P."/>
            <person name="Hiltunen Thoren M."/>
            <person name="Johannesson H."/>
        </authorList>
    </citation>
    <scope>NUCLEOTIDE SEQUENCE</scope>
    <source>
        <strain evidence="1">CBS 359.72</strain>
    </source>
</reference>